<evidence type="ECO:0000256" key="7">
    <source>
        <dbReference type="ARBA" id="ARBA00022918"/>
    </source>
</evidence>
<dbReference type="EC" id="2.7.7.49" evidence="1"/>
<dbReference type="PANTHER" id="PTHR37984">
    <property type="entry name" value="PROTEIN CBG26694"/>
    <property type="match status" value="1"/>
</dbReference>
<evidence type="ECO:0000313" key="11">
    <source>
        <dbReference type="EMBL" id="KAL1130320.1"/>
    </source>
</evidence>
<feature type="region of interest" description="Disordered" evidence="8">
    <location>
        <begin position="1019"/>
        <end position="1044"/>
    </location>
</feature>
<feature type="compositionally biased region" description="Basic residues" evidence="8">
    <location>
        <begin position="228"/>
        <end position="237"/>
    </location>
</feature>
<feature type="region of interest" description="Disordered" evidence="8">
    <location>
        <begin position="1"/>
        <end position="23"/>
    </location>
</feature>
<evidence type="ECO:0000256" key="6">
    <source>
        <dbReference type="ARBA" id="ARBA00022801"/>
    </source>
</evidence>
<feature type="domain" description="Integrase catalytic" evidence="10">
    <location>
        <begin position="1220"/>
        <end position="1370"/>
    </location>
</feature>
<dbReference type="Gene3D" id="1.10.340.70">
    <property type="match status" value="1"/>
</dbReference>
<dbReference type="SUPFAM" id="SSF50630">
    <property type="entry name" value="Acid proteases"/>
    <property type="match status" value="1"/>
</dbReference>
<comment type="caution">
    <text evidence="11">The sequence shown here is derived from an EMBL/GenBank/DDBJ whole genome shotgun (WGS) entry which is preliminary data.</text>
</comment>
<dbReference type="CDD" id="cd00303">
    <property type="entry name" value="retropepsin_like"/>
    <property type="match status" value="1"/>
</dbReference>
<dbReference type="InterPro" id="IPR021109">
    <property type="entry name" value="Peptidase_aspartic_dom_sf"/>
</dbReference>
<keyword evidence="4" id="KW-0540">Nuclease</keyword>
<dbReference type="GO" id="GO:0004519">
    <property type="term" value="F:endonuclease activity"/>
    <property type="evidence" value="ECO:0007669"/>
    <property type="project" value="UniProtKB-KW"/>
</dbReference>
<keyword evidence="12" id="KW-1185">Reference proteome</keyword>
<evidence type="ECO:0000259" key="9">
    <source>
        <dbReference type="PROSITE" id="PS50878"/>
    </source>
</evidence>
<dbReference type="EMBL" id="JBFDAA010000008">
    <property type="protein sequence ID" value="KAL1130320.1"/>
    <property type="molecule type" value="Genomic_DNA"/>
</dbReference>
<dbReference type="SUPFAM" id="SSF53098">
    <property type="entry name" value="Ribonuclease H-like"/>
    <property type="match status" value="1"/>
</dbReference>
<evidence type="ECO:0000313" key="12">
    <source>
        <dbReference type="Proteomes" id="UP001558652"/>
    </source>
</evidence>
<evidence type="ECO:0000256" key="5">
    <source>
        <dbReference type="ARBA" id="ARBA00022759"/>
    </source>
</evidence>
<dbReference type="Proteomes" id="UP001558652">
    <property type="component" value="Unassembled WGS sequence"/>
</dbReference>
<dbReference type="GO" id="GO:0016787">
    <property type="term" value="F:hydrolase activity"/>
    <property type="evidence" value="ECO:0007669"/>
    <property type="project" value="UniProtKB-KW"/>
</dbReference>
<dbReference type="SUPFAM" id="SSF56672">
    <property type="entry name" value="DNA/RNA polymerases"/>
    <property type="match status" value="1"/>
</dbReference>
<feature type="compositionally biased region" description="Low complexity" evidence="8">
    <location>
        <begin position="315"/>
        <end position="337"/>
    </location>
</feature>
<dbReference type="InterPro" id="IPR000477">
    <property type="entry name" value="RT_dom"/>
</dbReference>
<dbReference type="CDD" id="cd01647">
    <property type="entry name" value="RT_LTR"/>
    <property type="match status" value="1"/>
</dbReference>
<feature type="region of interest" description="Disordered" evidence="8">
    <location>
        <begin position="288"/>
        <end position="339"/>
    </location>
</feature>
<dbReference type="InterPro" id="IPR041373">
    <property type="entry name" value="RT_RNaseH"/>
</dbReference>
<dbReference type="Pfam" id="PF00078">
    <property type="entry name" value="RVT_1"/>
    <property type="match status" value="1"/>
</dbReference>
<dbReference type="PROSITE" id="PS50994">
    <property type="entry name" value="INTEGRASE"/>
    <property type="match status" value="1"/>
</dbReference>
<dbReference type="GO" id="GO:0003964">
    <property type="term" value="F:RNA-directed DNA polymerase activity"/>
    <property type="evidence" value="ECO:0007669"/>
    <property type="project" value="UniProtKB-KW"/>
</dbReference>
<keyword evidence="5" id="KW-0255">Endonuclease</keyword>
<reference evidence="11 12" key="1">
    <citation type="submission" date="2024-07" db="EMBL/GenBank/DDBJ databases">
        <title>Chromosome-level genome assembly of the water stick insect Ranatra chinensis (Heteroptera: Nepidae).</title>
        <authorList>
            <person name="Liu X."/>
        </authorList>
    </citation>
    <scope>NUCLEOTIDE SEQUENCE [LARGE SCALE GENOMIC DNA]</scope>
    <source>
        <strain evidence="11">Cailab_2021Rc</strain>
        <tissue evidence="11">Muscle</tissue>
    </source>
</reference>
<feature type="compositionally biased region" description="Basic residues" evidence="8">
    <location>
        <begin position="1"/>
        <end position="12"/>
    </location>
</feature>
<organism evidence="11 12">
    <name type="scientific">Ranatra chinensis</name>
    <dbReference type="NCBI Taxonomy" id="642074"/>
    <lineage>
        <taxon>Eukaryota</taxon>
        <taxon>Metazoa</taxon>
        <taxon>Ecdysozoa</taxon>
        <taxon>Arthropoda</taxon>
        <taxon>Hexapoda</taxon>
        <taxon>Insecta</taxon>
        <taxon>Pterygota</taxon>
        <taxon>Neoptera</taxon>
        <taxon>Paraneoptera</taxon>
        <taxon>Hemiptera</taxon>
        <taxon>Heteroptera</taxon>
        <taxon>Panheteroptera</taxon>
        <taxon>Nepomorpha</taxon>
        <taxon>Nepidae</taxon>
        <taxon>Ranatrinae</taxon>
        <taxon>Ranatra</taxon>
    </lineage>
</organism>
<dbReference type="InterPro" id="IPR001584">
    <property type="entry name" value="Integrase_cat-core"/>
</dbReference>
<dbReference type="Gene3D" id="3.10.10.10">
    <property type="entry name" value="HIV Type 1 Reverse Transcriptase, subunit A, domain 1"/>
    <property type="match status" value="1"/>
</dbReference>
<dbReference type="PROSITE" id="PS00141">
    <property type="entry name" value="ASP_PROTEASE"/>
    <property type="match status" value="1"/>
</dbReference>
<dbReference type="Gene3D" id="3.10.20.370">
    <property type="match status" value="1"/>
</dbReference>
<dbReference type="InterPro" id="IPR041588">
    <property type="entry name" value="Integrase_H2C2"/>
</dbReference>
<evidence type="ECO:0000256" key="4">
    <source>
        <dbReference type="ARBA" id="ARBA00022722"/>
    </source>
</evidence>
<accession>A0ABD0YG98</accession>
<dbReference type="PANTHER" id="PTHR37984:SF5">
    <property type="entry name" value="PROTEIN NYNRIN-LIKE"/>
    <property type="match status" value="1"/>
</dbReference>
<dbReference type="InterPro" id="IPR001969">
    <property type="entry name" value="Aspartic_peptidase_AS"/>
</dbReference>
<feature type="compositionally biased region" description="Basic and acidic residues" evidence="8">
    <location>
        <begin position="13"/>
        <end position="23"/>
    </location>
</feature>
<dbReference type="FunFam" id="3.10.20.370:FF:000001">
    <property type="entry name" value="Retrovirus-related Pol polyprotein from transposon 17.6-like protein"/>
    <property type="match status" value="1"/>
</dbReference>
<dbReference type="Pfam" id="PF17917">
    <property type="entry name" value="RT_RNaseH"/>
    <property type="match status" value="1"/>
</dbReference>
<evidence type="ECO:0000256" key="1">
    <source>
        <dbReference type="ARBA" id="ARBA00012493"/>
    </source>
</evidence>
<sequence length="1462" mass="165597">MASKRRNMFHKNKTQETTEEEQLRGLRRVPLRKMEAASSAAHAVATFDSVKAEIYMLVDVIKGIRMFDGRSGSLEEFAFMVMAAHNQLAAASSALEEVRVQNLYNMLQVKGTVRRRQERTALKVFRMRRESGETPQRFAHRLDAAMRSLKERAVEEWGATAAAPKIAAYEAVAREALMAEMPDKVRRQLRENPASSLDAALVIVDDDKDEVRELREERQWVAVEPRRSARSQRRHRGNQNPRHLPEPDRRRDDHRQPRQRQTEQPRSPVQRKLCWTCGSSRHLSWACSRRKPAGPEPMEVNATATARHGRRRATAPRARQVSEASSDYSDASASSASGTDCNATVMKTSRGRTYATVAAQPRRAASAKDSSSALPVIQCGGWKARVLVDTGSTHTLVRTSVARDLGWLDGAIPCDCEATTVAGIVPMRGEIRLNLEPISGVKRTVKAHMMDWGPPTYQVILGADALRPLGARVTAGSDEWRVRLGKKRYRSVKLVTKGEYVGAAVVRSPDAVTPKNVRDQFREVFYVEGDPIPATGRVTHHIELENDRPVYVKPRRYPQAQAAVIEKEIKLMLERGVIQKSVSPFCSPLWVVPKPPAGDGTPRYRVVVDFRELNKRTRTKRYPLPRLEEMLDRMHGAKVFSIVDLKAGYHQIRMHPGDVEKTAFQFERGKYEYLRMPFGLKTAPTTFQRLMDEFLEGLDPNAIQVYMDDIIVFSKSEAEHCRHLGQLLKRLREFGLKASEEKSSFFQAELKFMGHTVSASGVLANREKVEAVRSLPVTKDPKEVKSFQGMVGYYRKFIPNLADRLAPWTRLLRKGVKFVVTADMIEEFNRIKEALTNAPVLRYPDFTRPFVLTTDANGLAVGAVLSQVEDGKDRPIAYASKKLTDAVTRYPAIERELLGVVWGVQQFRPYLWGRHFTVRTDHKPLVWVDKLKENSARVTRWKETLAAYDFSIGHTRGSENVVADCLSRLVNATSVTDPQDAPVDPEPFGLRHLREWAESGPDLEVREPEGLRYLREWAESGPDLPPAEPGPSAGTEQMSPGEEVGQLSWSHTIINNKPRQVILEAGTEQGVTVRHTRYARTRTWTVTVGTLASDDEILTAMTTFLLNDVTYYVYADRVQDRERLNRLYATGRLGSTRWKGALLRVRTVTDTDEQRRIVEEYHVGKTNHRGVTETVKHLRRRHYWAAMPKTVARVIALCKPCAEAKYERSPEQTPQMLTPTPKKPLEVVEVDVMFWTGMKILTVIDRLTRFAFAQVLTDRTADRVCEGLLAFFGTVGLPGALVMGKGREFNNAKVRTLLREFQVDAHLTTPGHPRSHGTVERLHSTITEHLRLLKLDRSLEGAEAIARAILAYNNSVATNAVPIELMRTWQLPADSPPPDIALKKAGERASDRWERIRVGDTTWVKNWYRRRKEDKKFVGPFRVVRKLTRFRVRVQDVATGRVRVVHVNETRVPRSGEADVLV</sequence>
<keyword evidence="7" id="KW-0695">RNA-directed DNA polymerase</keyword>
<dbReference type="Gene3D" id="3.30.70.270">
    <property type="match status" value="2"/>
</dbReference>
<feature type="region of interest" description="Disordered" evidence="8">
    <location>
        <begin position="223"/>
        <end position="270"/>
    </location>
</feature>
<feature type="compositionally biased region" description="Basic and acidic residues" evidence="8">
    <location>
        <begin position="243"/>
        <end position="263"/>
    </location>
</feature>
<dbReference type="InterPro" id="IPR012337">
    <property type="entry name" value="RNaseH-like_sf"/>
</dbReference>
<evidence type="ECO:0000256" key="2">
    <source>
        <dbReference type="ARBA" id="ARBA00022679"/>
    </source>
</evidence>
<keyword evidence="3" id="KW-0548">Nucleotidyltransferase</keyword>
<feature type="domain" description="Reverse transcriptase" evidence="9">
    <location>
        <begin position="573"/>
        <end position="757"/>
    </location>
</feature>
<dbReference type="InterPro" id="IPR043502">
    <property type="entry name" value="DNA/RNA_pol_sf"/>
</dbReference>
<protein>
    <recommendedName>
        <fullName evidence="1">RNA-directed DNA polymerase</fullName>
        <ecNumber evidence="1">2.7.7.49</ecNumber>
    </recommendedName>
</protein>
<dbReference type="Pfam" id="PF17921">
    <property type="entry name" value="Integrase_H2C2"/>
    <property type="match status" value="1"/>
</dbReference>
<evidence type="ECO:0000256" key="3">
    <source>
        <dbReference type="ARBA" id="ARBA00022695"/>
    </source>
</evidence>
<dbReference type="InterPro" id="IPR050951">
    <property type="entry name" value="Retrovirus_Pol_polyprotein"/>
</dbReference>
<dbReference type="Pfam" id="PF00665">
    <property type="entry name" value="rve"/>
    <property type="match status" value="1"/>
</dbReference>
<proteinExistence type="predicted"/>
<dbReference type="Gene3D" id="2.40.70.10">
    <property type="entry name" value="Acid Proteases"/>
    <property type="match status" value="1"/>
</dbReference>
<keyword evidence="6" id="KW-0378">Hydrolase</keyword>
<evidence type="ECO:0000259" key="10">
    <source>
        <dbReference type="PROSITE" id="PS50994"/>
    </source>
</evidence>
<keyword evidence="2" id="KW-0808">Transferase</keyword>
<name>A0ABD0YG98_9HEMI</name>
<dbReference type="FunFam" id="3.30.70.270:FF:000020">
    <property type="entry name" value="Transposon Tf2-6 polyprotein-like Protein"/>
    <property type="match status" value="1"/>
</dbReference>
<dbReference type="GO" id="GO:0042575">
    <property type="term" value="C:DNA polymerase complex"/>
    <property type="evidence" value="ECO:0007669"/>
    <property type="project" value="UniProtKB-ARBA"/>
</dbReference>
<dbReference type="PROSITE" id="PS50878">
    <property type="entry name" value="RT_POL"/>
    <property type="match status" value="1"/>
</dbReference>
<dbReference type="CDD" id="cd09274">
    <property type="entry name" value="RNase_HI_RT_Ty3"/>
    <property type="match status" value="1"/>
</dbReference>
<evidence type="ECO:0000256" key="8">
    <source>
        <dbReference type="SAM" id="MobiDB-lite"/>
    </source>
</evidence>
<dbReference type="InterPro" id="IPR036397">
    <property type="entry name" value="RNaseH_sf"/>
</dbReference>
<dbReference type="Gene3D" id="3.30.420.10">
    <property type="entry name" value="Ribonuclease H-like superfamily/Ribonuclease H"/>
    <property type="match status" value="1"/>
</dbReference>
<dbReference type="InterPro" id="IPR043128">
    <property type="entry name" value="Rev_trsase/Diguanyl_cyclase"/>
</dbReference>
<gene>
    <name evidence="11" type="ORF">AAG570_013258</name>
</gene>